<dbReference type="Pfam" id="PF16715">
    <property type="entry name" value="CDPS"/>
    <property type="match status" value="1"/>
</dbReference>
<reference evidence="4 5" key="1">
    <citation type="submission" date="2020-08" db="EMBL/GenBank/DDBJ databases">
        <title>Genomic Encyclopedia of Type Strains, Phase IV (KMG-IV): sequencing the most valuable type-strain genomes for metagenomic binning, comparative biology and taxonomic classification.</title>
        <authorList>
            <person name="Goeker M."/>
        </authorList>
    </citation>
    <scope>NUCLEOTIDE SEQUENCE [LARGE SCALE GENOMIC DNA]</scope>
    <source>
        <strain evidence="4 5">DSM 45385</strain>
    </source>
</reference>
<dbReference type="RefSeq" id="WP_184964788.1">
    <property type="nucleotide sequence ID" value="NZ_JACHIN010000006.1"/>
</dbReference>
<dbReference type="GO" id="GO:0016755">
    <property type="term" value="F:aminoacyltransferase activity"/>
    <property type="evidence" value="ECO:0007669"/>
    <property type="project" value="InterPro"/>
</dbReference>
<dbReference type="InterPro" id="IPR030903">
    <property type="entry name" value="CDPS"/>
</dbReference>
<keyword evidence="4" id="KW-0012">Acyltransferase</keyword>
<dbReference type="Proteomes" id="UP000568380">
    <property type="component" value="Unassembled WGS sequence"/>
</dbReference>
<proteinExistence type="inferred from homology"/>
<sequence>MNHLAGTPLVDVEPCSARCARILAGREHITLLVSPGNPYFSAARLAATFRWAVQAVKRVDVLVSDLEMTAATYLARGRPEHHAYRRARADISQMAARIRRARDTAGLPGLRVSEFAEWAGTAEYRRGLAYARQAIADPDYGPLLRAGTRDALMARMPQDWEPTPRQIDIGLVHSEKTLPFIVNAVGILGVSETVTAYSRPTPDTRYFFLDGAKFRAFPGQGYIALRVREPGCA</sequence>
<dbReference type="AlphaFoldDB" id="A0A7W8A476"/>
<protein>
    <recommendedName>
        <fullName evidence="3">Cyclodipeptide synthase</fullName>
    </recommendedName>
</protein>
<comment type="similarity">
    <text evidence="1">Belongs to the CDPS family.</text>
</comment>
<keyword evidence="2 4" id="KW-0808">Transferase</keyword>
<dbReference type="EMBL" id="JACHIN010000006">
    <property type="protein sequence ID" value="MBB5079282.1"/>
    <property type="molecule type" value="Genomic_DNA"/>
</dbReference>
<comment type="caution">
    <text evidence="4">The sequence shown here is derived from an EMBL/GenBank/DDBJ whole genome shotgun (WGS) entry which is preliminary data.</text>
</comment>
<evidence type="ECO:0000313" key="5">
    <source>
        <dbReference type="Proteomes" id="UP000568380"/>
    </source>
</evidence>
<gene>
    <name evidence="4" type="ORF">HNR40_004768</name>
</gene>
<dbReference type="Gene3D" id="3.40.50.11710">
    <property type="entry name" value="Cyclodipeptide synthase"/>
    <property type="match status" value="1"/>
</dbReference>
<dbReference type="NCBIfam" id="TIGR04539">
    <property type="entry name" value="tRNA_cyclodipep"/>
    <property type="match status" value="1"/>
</dbReference>
<evidence type="ECO:0000313" key="4">
    <source>
        <dbReference type="EMBL" id="MBB5079282.1"/>
    </source>
</evidence>
<keyword evidence="5" id="KW-1185">Reference proteome</keyword>
<evidence type="ECO:0000256" key="3">
    <source>
        <dbReference type="ARBA" id="ARBA00030771"/>
    </source>
</evidence>
<organism evidence="4 5">
    <name type="scientific">Nonomuraea endophytica</name>
    <dbReference type="NCBI Taxonomy" id="714136"/>
    <lineage>
        <taxon>Bacteria</taxon>
        <taxon>Bacillati</taxon>
        <taxon>Actinomycetota</taxon>
        <taxon>Actinomycetes</taxon>
        <taxon>Streptosporangiales</taxon>
        <taxon>Streptosporangiaceae</taxon>
        <taxon>Nonomuraea</taxon>
    </lineage>
</organism>
<name>A0A7W8A476_9ACTN</name>
<accession>A0A7W8A476</accession>
<dbReference type="InterPro" id="IPR038622">
    <property type="entry name" value="CDPS_sf"/>
</dbReference>
<evidence type="ECO:0000256" key="1">
    <source>
        <dbReference type="ARBA" id="ARBA00006034"/>
    </source>
</evidence>
<evidence type="ECO:0000256" key="2">
    <source>
        <dbReference type="ARBA" id="ARBA00022679"/>
    </source>
</evidence>